<sequence length="441" mass="47551">MAVTGWFVALVALGAVPVVLLANGWAYVGWVGLCLVLMAVDAALAASPRATSLARSGPDRVRLTEQAEVTLLVTNGSRRRLRGVIRDAWEPSAGATPRRQRIDVPAGERRAVRSVLRPWRRGERRAAMVTIRAIGPMRLAGRQASIRVPGGIRVLPEFSARRHLPSRLARLRELDGRTSLMVRGQGTEFDSLREYVRGDDVRSIDWRATARRAGGPGPAGSPAPTLMVRTWRPERDRHVVVIVDSGRTAAARIADETRIDTAFESTLLLSALADRAGDRVDVAVFDRRVRGRVQGARGADLLAKLVDTMAPIDPELLETDWTAVPSLVRSMTSQRALVVIATPLDSPGSTRGLLAMLPQLTHKHLVLVAAVTDPALLSAAADRSDRASVYRAAAAERAMLDAQRVAAAVKRLGADVVTAAPLDLPPAVADRYLAYKAAGRL</sequence>
<dbReference type="Proteomes" id="UP000585905">
    <property type="component" value="Unassembled WGS sequence"/>
</dbReference>
<feature type="domain" description="DUF58" evidence="1">
    <location>
        <begin position="192"/>
        <end position="375"/>
    </location>
</feature>
<dbReference type="EMBL" id="JACGWX010000001">
    <property type="protein sequence ID" value="MBA8846448.1"/>
    <property type="molecule type" value="Genomic_DNA"/>
</dbReference>
<evidence type="ECO:0000259" key="1">
    <source>
        <dbReference type="Pfam" id="PF01882"/>
    </source>
</evidence>
<dbReference type="Pfam" id="PF01882">
    <property type="entry name" value="DUF58"/>
    <property type="match status" value="1"/>
</dbReference>
<keyword evidence="3" id="KW-1185">Reference proteome</keyword>
<dbReference type="PANTHER" id="PTHR33608">
    <property type="entry name" value="BLL2464 PROTEIN"/>
    <property type="match status" value="1"/>
</dbReference>
<reference evidence="2 3" key="1">
    <citation type="submission" date="2020-07" db="EMBL/GenBank/DDBJ databases">
        <title>Sequencing the genomes of 1000 actinobacteria strains.</title>
        <authorList>
            <person name="Klenk H.-P."/>
        </authorList>
    </citation>
    <scope>NUCLEOTIDE SEQUENCE [LARGE SCALE GENOMIC DNA]</scope>
    <source>
        <strain evidence="2 3">DSM 19663</strain>
    </source>
</reference>
<accession>A0A839E9K5</accession>
<comment type="caution">
    <text evidence="2">The sequence shown here is derived from an EMBL/GenBank/DDBJ whole genome shotgun (WGS) entry which is preliminary data.</text>
</comment>
<dbReference type="PANTHER" id="PTHR33608:SF3">
    <property type="entry name" value="SLR2013 PROTEIN"/>
    <property type="match status" value="1"/>
</dbReference>
<proteinExistence type="predicted"/>
<organism evidence="2 3">
    <name type="scientific">Microcella alkalica</name>
    <dbReference type="NCBI Taxonomy" id="355930"/>
    <lineage>
        <taxon>Bacteria</taxon>
        <taxon>Bacillati</taxon>
        <taxon>Actinomycetota</taxon>
        <taxon>Actinomycetes</taxon>
        <taxon>Micrococcales</taxon>
        <taxon>Microbacteriaceae</taxon>
        <taxon>Microcella</taxon>
    </lineage>
</organism>
<gene>
    <name evidence="2" type="ORF">FHX53_000012</name>
</gene>
<dbReference type="RefSeq" id="WP_182489043.1">
    <property type="nucleotide sequence ID" value="NZ_BAAAOV010000003.1"/>
</dbReference>
<protein>
    <submittedName>
        <fullName evidence="2">Uncharacterized protein (DUF58 family)</fullName>
    </submittedName>
</protein>
<evidence type="ECO:0000313" key="2">
    <source>
        <dbReference type="EMBL" id="MBA8846448.1"/>
    </source>
</evidence>
<evidence type="ECO:0000313" key="3">
    <source>
        <dbReference type="Proteomes" id="UP000585905"/>
    </source>
</evidence>
<name>A0A839E9K5_9MICO</name>
<dbReference type="AlphaFoldDB" id="A0A839E9K5"/>
<dbReference type="InterPro" id="IPR002881">
    <property type="entry name" value="DUF58"/>
</dbReference>